<accession>A0ABD3HZ85</accession>
<organism evidence="3 4">
    <name type="scientific">Riccia sorocarpa</name>
    <dbReference type="NCBI Taxonomy" id="122646"/>
    <lineage>
        <taxon>Eukaryota</taxon>
        <taxon>Viridiplantae</taxon>
        <taxon>Streptophyta</taxon>
        <taxon>Embryophyta</taxon>
        <taxon>Marchantiophyta</taxon>
        <taxon>Marchantiopsida</taxon>
        <taxon>Marchantiidae</taxon>
        <taxon>Marchantiales</taxon>
        <taxon>Ricciaceae</taxon>
        <taxon>Riccia</taxon>
    </lineage>
</organism>
<evidence type="ECO:0000256" key="1">
    <source>
        <dbReference type="SAM" id="Coils"/>
    </source>
</evidence>
<feature type="region of interest" description="Disordered" evidence="2">
    <location>
        <begin position="344"/>
        <end position="374"/>
    </location>
</feature>
<sequence>MRSMLVGAGQGLIMLSFLTARGHPRPRAQIQQKDHRIEDLLTLVGRLREDLDVESADRAELIAKLDEARQAEIVVDNYVHDDAPPAHHEGTVQVQVQENAGPSRIVAQELADVLKQVNELQDEVIGMKTQQRVTAEALEVDRLCNFVDGSVRAAWDVERNELKRKIERCTRERDDDGDIDGGQLKPVTLKAIWELLRRYDTSVHSLFVICTSSHLLVTKKYQNRRYDPVQLEGRISALSMFFFQRFVGDQAILSRMGTIEGGARGYCWSIRDICISDLPGTSFWARSLSMELPLVPAVLIGIISRYILSISHFFGDSPRSIGSGRGQRETSPITALVAWRHGQPSQALRRAIDHPPPPAPVVLLDDDEDDQDPE</sequence>
<name>A0ABD3HZ85_9MARC</name>
<feature type="compositionally biased region" description="Acidic residues" evidence="2">
    <location>
        <begin position="364"/>
        <end position="374"/>
    </location>
</feature>
<comment type="caution">
    <text evidence="3">The sequence shown here is derived from an EMBL/GenBank/DDBJ whole genome shotgun (WGS) entry which is preliminary data.</text>
</comment>
<dbReference type="EMBL" id="JBJQOH010000002">
    <property type="protein sequence ID" value="KAL3696778.1"/>
    <property type="molecule type" value="Genomic_DNA"/>
</dbReference>
<dbReference type="AlphaFoldDB" id="A0ABD3HZ85"/>
<keyword evidence="4" id="KW-1185">Reference proteome</keyword>
<proteinExistence type="predicted"/>
<evidence type="ECO:0000256" key="2">
    <source>
        <dbReference type="SAM" id="MobiDB-lite"/>
    </source>
</evidence>
<feature type="coiled-coil region" evidence="1">
    <location>
        <begin position="103"/>
        <end position="172"/>
    </location>
</feature>
<evidence type="ECO:0000313" key="3">
    <source>
        <dbReference type="EMBL" id="KAL3696778.1"/>
    </source>
</evidence>
<dbReference type="Proteomes" id="UP001633002">
    <property type="component" value="Unassembled WGS sequence"/>
</dbReference>
<evidence type="ECO:0000313" key="4">
    <source>
        <dbReference type="Proteomes" id="UP001633002"/>
    </source>
</evidence>
<protein>
    <submittedName>
        <fullName evidence="3">Uncharacterized protein</fullName>
    </submittedName>
</protein>
<keyword evidence="1" id="KW-0175">Coiled coil</keyword>
<reference evidence="3 4" key="1">
    <citation type="submission" date="2024-09" db="EMBL/GenBank/DDBJ databases">
        <title>Chromosome-scale assembly of Riccia sorocarpa.</title>
        <authorList>
            <person name="Paukszto L."/>
        </authorList>
    </citation>
    <scope>NUCLEOTIDE SEQUENCE [LARGE SCALE GENOMIC DNA]</scope>
    <source>
        <strain evidence="3">LP-2024</strain>
        <tissue evidence="3">Aerial parts of the thallus</tissue>
    </source>
</reference>
<gene>
    <name evidence="3" type="ORF">R1sor_010854</name>
</gene>